<dbReference type="InterPro" id="IPR000653">
    <property type="entry name" value="DegT/StrS_aminotransferase"/>
</dbReference>
<dbReference type="EMBL" id="JAVRIA010000006">
    <property type="protein sequence ID" value="MDT0559245.1"/>
    <property type="molecule type" value="Genomic_DNA"/>
</dbReference>
<evidence type="ECO:0000256" key="3">
    <source>
        <dbReference type="RuleBase" id="RU004508"/>
    </source>
</evidence>
<keyword evidence="4" id="KW-0032">Aminotransferase</keyword>
<dbReference type="PIRSF" id="PIRSF000390">
    <property type="entry name" value="PLP_StrS"/>
    <property type="match status" value="1"/>
</dbReference>
<keyword evidence="5" id="KW-1185">Reference proteome</keyword>
<name>A0ABU2YN72_9FLAO</name>
<comment type="caution">
    <text evidence="4">The sequence shown here is derived from an EMBL/GenBank/DDBJ whole genome shotgun (WGS) entry which is preliminary data.</text>
</comment>
<proteinExistence type="inferred from homology"/>
<dbReference type="InterPro" id="IPR015421">
    <property type="entry name" value="PyrdxlP-dep_Trfase_major"/>
</dbReference>
<dbReference type="InterPro" id="IPR015424">
    <property type="entry name" value="PyrdxlP-dep_Trfase"/>
</dbReference>
<dbReference type="PANTHER" id="PTHR30244">
    <property type="entry name" value="TRANSAMINASE"/>
    <property type="match status" value="1"/>
</dbReference>
<dbReference type="CDD" id="cd00616">
    <property type="entry name" value="AHBA_syn"/>
    <property type="match status" value="1"/>
</dbReference>
<organism evidence="4 5">
    <name type="scientific">Microcosmobacter mediterraneus</name>
    <dbReference type="NCBI Taxonomy" id="3075607"/>
    <lineage>
        <taxon>Bacteria</taxon>
        <taxon>Pseudomonadati</taxon>
        <taxon>Bacteroidota</taxon>
        <taxon>Flavobacteriia</taxon>
        <taxon>Flavobacteriales</taxon>
        <taxon>Flavobacteriaceae</taxon>
        <taxon>Microcosmobacter</taxon>
    </lineage>
</organism>
<dbReference type="Pfam" id="PF01041">
    <property type="entry name" value="DegT_DnrJ_EryC1"/>
    <property type="match status" value="1"/>
</dbReference>
<dbReference type="GO" id="GO:0008483">
    <property type="term" value="F:transaminase activity"/>
    <property type="evidence" value="ECO:0007669"/>
    <property type="project" value="UniProtKB-KW"/>
</dbReference>
<dbReference type="PANTHER" id="PTHR30244:SF36">
    <property type="entry name" value="3-OXO-GLUCOSE-6-PHOSPHATE:GLUTAMATE AMINOTRANSFERASE"/>
    <property type="match status" value="1"/>
</dbReference>
<keyword evidence="4" id="KW-0808">Transferase</keyword>
<accession>A0ABU2YN72</accession>
<dbReference type="InterPro" id="IPR015422">
    <property type="entry name" value="PyrdxlP-dep_Trfase_small"/>
</dbReference>
<dbReference type="Proteomes" id="UP001259492">
    <property type="component" value="Unassembled WGS sequence"/>
</dbReference>
<reference evidence="4 5" key="1">
    <citation type="submission" date="2023-09" db="EMBL/GenBank/DDBJ databases">
        <authorList>
            <person name="Rey-Velasco X."/>
        </authorList>
    </citation>
    <scope>NUCLEOTIDE SEQUENCE [LARGE SCALE GENOMIC DNA]</scope>
    <source>
        <strain evidence="4 5">W332</strain>
    </source>
</reference>
<dbReference type="SUPFAM" id="SSF53383">
    <property type="entry name" value="PLP-dependent transferases"/>
    <property type="match status" value="1"/>
</dbReference>
<evidence type="ECO:0000256" key="1">
    <source>
        <dbReference type="ARBA" id="ARBA00022898"/>
    </source>
</evidence>
<evidence type="ECO:0000313" key="4">
    <source>
        <dbReference type="EMBL" id="MDT0559245.1"/>
    </source>
</evidence>
<keyword evidence="1 3" id="KW-0663">Pyridoxal phosphate</keyword>
<dbReference type="Gene3D" id="3.90.1150.10">
    <property type="entry name" value="Aspartate Aminotransferase, domain 1"/>
    <property type="match status" value="1"/>
</dbReference>
<gene>
    <name evidence="4" type="ORF">RM697_11325</name>
</gene>
<evidence type="ECO:0000313" key="5">
    <source>
        <dbReference type="Proteomes" id="UP001259492"/>
    </source>
</evidence>
<sequence>MIKFLDLQRINARFNDELSLSMQKVMESGHFILGDCVSAFEKQFAAYCGTNYCIGTASGLDALTLILKGYIQLGRLNKGDEIIVPANTFYATVLSVIQADLKPILVEPQEDTLNISPEKVKVLISSKTKAIIAVQLYGQLADMNTLKVLADTHDLLLIEDAAQAHGAEDDTGNRAGNLSDAAAFSFYPSKNLGALGDGGAITTSDSDLDAILRSIRNYGSDKKYKYQFLGLNSRLDELQAAFLSVKLKYLDTDNTKRRAFAKLYLDKINNSKVTLPNYNVSKSHVYYVFALRVADRVEFMNHLKQDGIETHIHYPIAPHQQKSLSEFNHLHLPITESIHNSIVSIPLSPVMTESEIQQVIDIVNTY</sequence>
<dbReference type="Gene3D" id="3.40.640.10">
    <property type="entry name" value="Type I PLP-dependent aspartate aminotransferase-like (Major domain)"/>
    <property type="match status" value="1"/>
</dbReference>
<dbReference type="RefSeq" id="WP_311428008.1">
    <property type="nucleotide sequence ID" value="NZ_JAVRIA010000006.1"/>
</dbReference>
<evidence type="ECO:0000256" key="2">
    <source>
        <dbReference type="ARBA" id="ARBA00037999"/>
    </source>
</evidence>
<dbReference type="EC" id="2.6.1.-" evidence="4"/>
<protein>
    <submittedName>
        <fullName evidence="4">DegT/DnrJ/EryC1/StrS family aminotransferase</fullName>
        <ecNumber evidence="4">2.6.1.-</ecNumber>
    </submittedName>
</protein>
<comment type="similarity">
    <text evidence="2 3">Belongs to the DegT/DnrJ/EryC1 family.</text>
</comment>